<keyword evidence="1" id="KW-0472">Membrane</keyword>
<keyword evidence="1" id="KW-0812">Transmembrane</keyword>
<keyword evidence="3" id="KW-1185">Reference proteome</keyword>
<feature type="transmembrane region" description="Helical" evidence="1">
    <location>
        <begin position="12"/>
        <end position="33"/>
    </location>
</feature>
<evidence type="ECO:0008006" key="4">
    <source>
        <dbReference type="Google" id="ProtNLM"/>
    </source>
</evidence>
<evidence type="ECO:0000313" key="2">
    <source>
        <dbReference type="EMBL" id="QOW47894.1"/>
    </source>
</evidence>
<keyword evidence="1" id="KW-1133">Transmembrane helix</keyword>
<protein>
    <recommendedName>
        <fullName evidence="4">Integral membrane protein</fullName>
    </recommendedName>
</protein>
<dbReference type="RefSeq" id="WP_180046658.1">
    <property type="nucleotide sequence ID" value="NZ_CP048659.1"/>
</dbReference>
<feature type="transmembrane region" description="Helical" evidence="1">
    <location>
        <begin position="54"/>
        <end position="71"/>
    </location>
</feature>
<evidence type="ECO:0000313" key="3">
    <source>
        <dbReference type="Proteomes" id="UP000593966"/>
    </source>
</evidence>
<reference evidence="2 3" key="1">
    <citation type="submission" date="2020-02" db="EMBL/GenBank/DDBJ databases">
        <title>Tigecycline-resistant Acinetobacter species from pigs and migratory birds.</title>
        <authorList>
            <person name="Chen C."/>
            <person name="Sun J."/>
            <person name="Liao X.-P."/>
            <person name="Liu Y.-H."/>
        </authorList>
    </citation>
    <scope>NUCLEOTIDE SEQUENCE [LARGE SCALE GENOMIC DNA]</scope>
    <source>
        <strain evidence="2 3">YH12207_T</strain>
    </source>
</reference>
<dbReference type="Proteomes" id="UP000593966">
    <property type="component" value="Chromosome"/>
</dbReference>
<sequence>MDDLQFSESVKIAIVFSGLYLWVGMLTGVWKYMQIRQSSQSRAHYYVDIAHRSSLLYAPATLILAVLAYFSAWSANITFICVVINLIFFSFAIMSYILHGALKDTTNQFKVPHQMGKWHLPQWMMSFAMLLLALGEVLATGILVFGVVLKFY</sequence>
<name>A0A7S6VZR5_9GAMM</name>
<dbReference type="AlphaFoldDB" id="A0A7S6VZR5"/>
<dbReference type="EMBL" id="CP048659">
    <property type="protein sequence ID" value="QOW47894.1"/>
    <property type="molecule type" value="Genomic_DNA"/>
</dbReference>
<feature type="transmembrane region" description="Helical" evidence="1">
    <location>
        <begin position="123"/>
        <end position="149"/>
    </location>
</feature>
<gene>
    <name evidence="2" type="ORF">G0028_07830</name>
</gene>
<evidence type="ECO:0000256" key="1">
    <source>
        <dbReference type="SAM" id="Phobius"/>
    </source>
</evidence>
<accession>A0A7S6VZR5</accession>
<feature type="transmembrane region" description="Helical" evidence="1">
    <location>
        <begin position="77"/>
        <end position="102"/>
    </location>
</feature>
<organism evidence="2 3">
    <name type="scientific">Acinetobacter piscicola</name>
    <dbReference type="NCBI Taxonomy" id="2006115"/>
    <lineage>
        <taxon>Bacteria</taxon>
        <taxon>Pseudomonadati</taxon>
        <taxon>Pseudomonadota</taxon>
        <taxon>Gammaproteobacteria</taxon>
        <taxon>Moraxellales</taxon>
        <taxon>Moraxellaceae</taxon>
        <taxon>Acinetobacter</taxon>
    </lineage>
</organism>
<proteinExistence type="predicted"/>